<dbReference type="Pfam" id="PF02518">
    <property type="entry name" value="HATPase_c"/>
    <property type="match status" value="1"/>
</dbReference>
<dbReference type="InterPro" id="IPR004358">
    <property type="entry name" value="Sig_transdc_His_kin-like_C"/>
</dbReference>
<evidence type="ECO:0000256" key="3">
    <source>
        <dbReference type="ARBA" id="ARBA00022553"/>
    </source>
</evidence>
<dbReference type="FunFam" id="3.30.565.10:FF:000016">
    <property type="entry name" value="Chemotaxis protein CheA, putative"/>
    <property type="match status" value="1"/>
</dbReference>
<protein>
    <recommendedName>
        <fullName evidence="2">histidine kinase</fullName>
        <ecNumber evidence="2">2.7.13.3</ecNumber>
    </recommendedName>
</protein>
<dbReference type="GO" id="GO:0000160">
    <property type="term" value="P:phosphorelay signal transduction system"/>
    <property type="evidence" value="ECO:0007669"/>
    <property type="project" value="UniProtKB-KW"/>
</dbReference>
<dbReference type="GO" id="GO:0004673">
    <property type="term" value="F:protein histidine kinase activity"/>
    <property type="evidence" value="ECO:0007669"/>
    <property type="project" value="UniProtKB-EC"/>
</dbReference>
<proteinExistence type="predicted"/>
<dbReference type="SMART" id="SM00448">
    <property type="entry name" value="REC"/>
    <property type="match status" value="1"/>
</dbReference>
<dbReference type="InterPro" id="IPR036061">
    <property type="entry name" value="CheW-like_dom_sf"/>
</dbReference>
<feature type="domain" description="HPt" evidence="12">
    <location>
        <begin position="4"/>
        <end position="107"/>
    </location>
</feature>
<evidence type="ECO:0000256" key="9">
    <source>
        <dbReference type="SAM" id="MobiDB-lite"/>
    </source>
</evidence>
<dbReference type="EC" id="2.7.13.3" evidence="2"/>
<dbReference type="PRINTS" id="PR00344">
    <property type="entry name" value="BCTRLSENSOR"/>
</dbReference>
<dbReference type="InterPro" id="IPR003594">
    <property type="entry name" value="HATPase_dom"/>
</dbReference>
<sequence>MTNEQDIRNQVYQCFLTEASSLLPALEQDLLSVLEEPSIDKIHNLMRNAHTFKGSAASAERETIRTVAHHLEDVFKALYSPNINWDEELSALLWECYECLRESVTAEIAQSFERSQYQPKHTDSTLEETEILNRVAVVFAKLQTKLGDFFDREAPLPTSEELGFDVVGSIFAESMQQELQQLAAILATENSEQVAITLSSEAEFFIGIAESYNLPGMKELAQTILTALKQHPNQAILIAKLALEDLQKARTAVLDGDRYRGGEPSIALRELAAQGSSSSSSSSLTHLDRLVKATNSKLFLEPETPEDTSESESEVSLEPVPVEPNYQQLGTTVSPQEQQAPDTVSSRQLNAGDAIDQILQKIGLDRQESEVSEDSDFSHQSDREQKTTPPKSDFSSQSSGKEVRVDLLQLKRLNSIFGELTIAQNQQTLQTNQSQENTQKTLKQLQRCQQGLNLIRDWSDKYCSAQREKLPHSQASEGASPSLIGERFDSLEMDAYSEMHILIQSVRSTMVQLQSNIEEVDFSVRQSQLMLKKKGKLLADAQDNLLQARMLPLGLLLKRFPPIIKQLATVNRKPAQLELIGTHILIDKSIAENLFDPLLHLVRNAIAHGIESPEMRRQRGKSETGSIRIHAYHQGNRTIIEVADDGQGLNWERIRVSGVEQQLLDPDRAEIASERELAELLFEPGFSTTEQITELSGRGVGLDVVRSQIQRLQGSVTVSSVAGEGTVFSLHLPLVLITAKMLVCQSNGLSYALLTESIERVLQPEPDRISSQTIIQGHPHQKFLLWGEGKERQQVPIRTLASLLAYSFPTDSFSDSIPTQRQKIAPLVMLQQQDQLLCLEVEQIVTKQEFAIKSLGKKPTLPSYIQGYSVLSNSRLVMVLDPLELVNQTWSQFNSSRQARILPESITVSTSPLNWSAEIEQSSLPTSNSSSDRLLSPSGSLNSTLALQGQSILIVDDSPTQRKLLVLMLEKAGCSVLQAEDGQEALTQLRQHSEIKIIICDIEMPKVNGFEFLHAYHQDANLSPVDTIVLTSRSSLKHRQMAFELGARAYLTKPYSEQKLLSLLSDLISQKTANISVS</sequence>
<feature type="domain" description="Response regulatory" evidence="11">
    <location>
        <begin position="951"/>
        <end position="1068"/>
    </location>
</feature>
<dbReference type="SUPFAM" id="SSF47226">
    <property type="entry name" value="Histidine-containing phosphotransfer domain, HPT domain"/>
    <property type="match status" value="1"/>
</dbReference>
<organism evidence="13 14">
    <name type="scientific">Hyella patelloides LEGE 07179</name>
    <dbReference type="NCBI Taxonomy" id="945734"/>
    <lineage>
        <taxon>Bacteria</taxon>
        <taxon>Bacillati</taxon>
        <taxon>Cyanobacteriota</taxon>
        <taxon>Cyanophyceae</taxon>
        <taxon>Pleurocapsales</taxon>
        <taxon>Hyellaceae</taxon>
        <taxon>Hyella</taxon>
    </lineage>
</organism>
<keyword evidence="6" id="KW-0902">Two-component regulatory system</keyword>
<dbReference type="CDD" id="cd00088">
    <property type="entry name" value="HPT"/>
    <property type="match status" value="1"/>
</dbReference>
<accession>A0A563VPM8</accession>
<dbReference type="InterPro" id="IPR002545">
    <property type="entry name" value="CheW-lke_dom"/>
</dbReference>
<dbReference type="InterPro" id="IPR005467">
    <property type="entry name" value="His_kinase_dom"/>
</dbReference>
<feature type="region of interest" description="Disordered" evidence="9">
    <location>
        <begin position="365"/>
        <end position="400"/>
    </location>
</feature>
<feature type="region of interest" description="Disordered" evidence="9">
    <location>
        <begin position="297"/>
        <end position="327"/>
    </location>
</feature>
<dbReference type="PANTHER" id="PTHR43395">
    <property type="entry name" value="SENSOR HISTIDINE KINASE CHEA"/>
    <property type="match status" value="1"/>
</dbReference>
<feature type="modified residue" description="Phosphohistidine" evidence="7">
    <location>
        <position position="50"/>
    </location>
</feature>
<dbReference type="PROSITE" id="PS50110">
    <property type="entry name" value="RESPONSE_REGULATORY"/>
    <property type="match status" value="1"/>
</dbReference>
<comment type="catalytic activity">
    <reaction evidence="1">
        <text>ATP + protein L-histidine = ADP + protein N-phospho-L-histidine.</text>
        <dbReference type="EC" id="2.7.13.3"/>
    </reaction>
</comment>
<keyword evidence="14" id="KW-1185">Reference proteome</keyword>
<evidence type="ECO:0000313" key="13">
    <source>
        <dbReference type="EMBL" id="VEP13416.1"/>
    </source>
</evidence>
<dbReference type="RefSeq" id="WP_144863042.1">
    <property type="nucleotide sequence ID" value="NZ_LR213767.1"/>
</dbReference>
<evidence type="ECO:0000256" key="2">
    <source>
        <dbReference type="ARBA" id="ARBA00012438"/>
    </source>
</evidence>
<keyword evidence="3 8" id="KW-0597">Phosphoprotein</keyword>
<evidence type="ECO:0000259" key="12">
    <source>
        <dbReference type="PROSITE" id="PS50894"/>
    </source>
</evidence>
<dbReference type="SMART" id="SM00260">
    <property type="entry name" value="CheW"/>
    <property type="match status" value="1"/>
</dbReference>
<dbReference type="AlphaFoldDB" id="A0A563VPM8"/>
<dbReference type="Gene3D" id="1.20.120.160">
    <property type="entry name" value="HPT domain"/>
    <property type="match status" value="1"/>
</dbReference>
<dbReference type="Gene3D" id="3.30.565.10">
    <property type="entry name" value="Histidine kinase-like ATPase, C-terminal domain"/>
    <property type="match status" value="1"/>
</dbReference>
<feature type="compositionally biased region" description="Acidic residues" evidence="9">
    <location>
        <begin position="303"/>
        <end position="315"/>
    </location>
</feature>
<dbReference type="SUPFAM" id="SSF52172">
    <property type="entry name" value="CheY-like"/>
    <property type="match status" value="1"/>
</dbReference>
<feature type="compositionally biased region" description="Basic and acidic residues" evidence="9">
    <location>
        <begin position="376"/>
        <end position="386"/>
    </location>
</feature>
<evidence type="ECO:0000259" key="10">
    <source>
        <dbReference type="PROSITE" id="PS50109"/>
    </source>
</evidence>
<gene>
    <name evidence="13" type="ORF">H1P_20023</name>
</gene>
<evidence type="ECO:0000256" key="5">
    <source>
        <dbReference type="ARBA" id="ARBA00022777"/>
    </source>
</evidence>
<dbReference type="Pfam" id="PF00072">
    <property type="entry name" value="Response_reg"/>
    <property type="match status" value="1"/>
</dbReference>
<evidence type="ECO:0000256" key="4">
    <source>
        <dbReference type="ARBA" id="ARBA00022679"/>
    </source>
</evidence>
<keyword evidence="5 13" id="KW-0418">Kinase</keyword>
<dbReference type="PANTHER" id="PTHR43395:SF1">
    <property type="entry name" value="CHEMOTAXIS PROTEIN CHEA"/>
    <property type="match status" value="1"/>
</dbReference>
<dbReference type="Proteomes" id="UP000320055">
    <property type="component" value="Unassembled WGS sequence"/>
</dbReference>
<feature type="modified residue" description="4-aspartylphosphate" evidence="8">
    <location>
        <position position="1001"/>
    </location>
</feature>
<dbReference type="SUPFAM" id="SSF55874">
    <property type="entry name" value="ATPase domain of HSP90 chaperone/DNA topoisomerase II/histidine kinase"/>
    <property type="match status" value="1"/>
</dbReference>
<dbReference type="SUPFAM" id="SSF50341">
    <property type="entry name" value="CheW-like"/>
    <property type="match status" value="1"/>
</dbReference>
<evidence type="ECO:0000256" key="6">
    <source>
        <dbReference type="ARBA" id="ARBA00023012"/>
    </source>
</evidence>
<dbReference type="InterPro" id="IPR011006">
    <property type="entry name" value="CheY-like_superfamily"/>
</dbReference>
<dbReference type="Pfam" id="PF01627">
    <property type="entry name" value="Hpt"/>
    <property type="match status" value="1"/>
</dbReference>
<evidence type="ECO:0000256" key="1">
    <source>
        <dbReference type="ARBA" id="ARBA00000085"/>
    </source>
</evidence>
<keyword evidence="4" id="KW-0808">Transferase</keyword>
<evidence type="ECO:0000313" key="14">
    <source>
        <dbReference type="Proteomes" id="UP000320055"/>
    </source>
</evidence>
<dbReference type="InterPro" id="IPR036641">
    <property type="entry name" value="HPT_dom_sf"/>
</dbReference>
<dbReference type="InterPro" id="IPR036890">
    <property type="entry name" value="HATPase_C_sf"/>
</dbReference>
<feature type="compositionally biased region" description="Polar residues" evidence="9">
    <location>
        <begin position="387"/>
        <end position="400"/>
    </location>
</feature>
<dbReference type="InterPro" id="IPR051315">
    <property type="entry name" value="Bact_Chemotaxis_CheA"/>
</dbReference>
<dbReference type="OrthoDB" id="2079555at2"/>
<dbReference type="SMART" id="SM00073">
    <property type="entry name" value="HPT"/>
    <property type="match status" value="1"/>
</dbReference>
<evidence type="ECO:0000256" key="7">
    <source>
        <dbReference type="PROSITE-ProRule" id="PRU00110"/>
    </source>
</evidence>
<dbReference type="SMART" id="SM00387">
    <property type="entry name" value="HATPase_c"/>
    <property type="match status" value="1"/>
</dbReference>
<dbReference type="PROSITE" id="PS50894">
    <property type="entry name" value="HPT"/>
    <property type="match status" value="1"/>
</dbReference>
<dbReference type="InterPro" id="IPR008207">
    <property type="entry name" value="Sig_transdc_His_kin_Hpt_dom"/>
</dbReference>
<feature type="domain" description="Histidine kinase" evidence="10">
    <location>
        <begin position="501"/>
        <end position="736"/>
    </location>
</feature>
<reference evidence="13 14" key="1">
    <citation type="submission" date="2019-01" db="EMBL/GenBank/DDBJ databases">
        <authorList>
            <person name="Brito A."/>
        </authorList>
    </citation>
    <scope>NUCLEOTIDE SEQUENCE [LARGE SCALE GENOMIC DNA]</scope>
    <source>
        <strain evidence="13">1</strain>
    </source>
</reference>
<dbReference type="EMBL" id="CAACVJ010000112">
    <property type="protein sequence ID" value="VEP13416.1"/>
    <property type="molecule type" value="Genomic_DNA"/>
</dbReference>
<dbReference type="InterPro" id="IPR001789">
    <property type="entry name" value="Sig_transdc_resp-reg_receiver"/>
</dbReference>
<dbReference type="GO" id="GO:0006935">
    <property type="term" value="P:chemotaxis"/>
    <property type="evidence" value="ECO:0007669"/>
    <property type="project" value="InterPro"/>
</dbReference>
<evidence type="ECO:0000256" key="8">
    <source>
        <dbReference type="PROSITE-ProRule" id="PRU00169"/>
    </source>
</evidence>
<evidence type="ECO:0000259" key="11">
    <source>
        <dbReference type="PROSITE" id="PS50110"/>
    </source>
</evidence>
<dbReference type="CDD" id="cd00156">
    <property type="entry name" value="REC"/>
    <property type="match status" value="1"/>
</dbReference>
<dbReference type="PROSITE" id="PS50109">
    <property type="entry name" value="HIS_KIN"/>
    <property type="match status" value="1"/>
</dbReference>
<dbReference type="Gene3D" id="2.30.30.40">
    <property type="entry name" value="SH3 Domains"/>
    <property type="match status" value="1"/>
</dbReference>
<dbReference type="Pfam" id="PF01584">
    <property type="entry name" value="CheW"/>
    <property type="match status" value="1"/>
</dbReference>
<name>A0A563VPM8_9CYAN</name>
<dbReference type="Gene3D" id="3.40.50.2300">
    <property type="match status" value="1"/>
</dbReference>